<sequence>MIDLELEKNLLGSMCQKEECLIAGMARIKEEYFSDSFNKKVFNLISDMYNNDQHVSVVTVAQEGKAMFTHNSFSWLAIKDSYMPIAAFEHLVDRLISTYQSRKLHSIASKIVSMINEKDDPEEVIKRVEQDLYTVLGDSKLNVITPKDHASRMLDTMYKRIENKHNGGIRTAYGELNKALNGGFEAGQLIIAAAKTGKGKTAFAMNLMRDITIAQKIPGLYINTEMNEEQMDIRWMTMLSQIDHYLIAIGTTTEEQQNKIVSNMNNMHTGGFYSVTEPSLTMNKLISICRRFTAQKKCKFIVVDYIGRMDTLDPKLQEWQVLKVAAKKLKTLAQQLGVTILMLAQVNDEDKLEGSKGMKNECDMYAYLRPLNDTERTEIIGFNYCLDVEKNRSGPTKKIPLSFHGEILTFKGRDING</sequence>
<dbReference type="SUPFAM" id="SSF52540">
    <property type="entry name" value="P-loop containing nucleoside triphosphate hydrolases"/>
    <property type="match status" value="1"/>
</dbReference>
<dbReference type="GO" id="GO:0005524">
    <property type="term" value="F:ATP binding"/>
    <property type="evidence" value="ECO:0007669"/>
    <property type="project" value="UniProtKB-KW"/>
</dbReference>
<dbReference type="GO" id="GO:0006260">
    <property type="term" value="P:DNA replication"/>
    <property type="evidence" value="ECO:0007669"/>
    <property type="project" value="UniProtKB-KW"/>
</dbReference>
<keyword evidence="7" id="KW-0238">DNA-binding</keyword>
<evidence type="ECO:0000256" key="6">
    <source>
        <dbReference type="ARBA" id="ARBA00022840"/>
    </source>
</evidence>
<evidence type="ECO:0000259" key="11">
    <source>
        <dbReference type="PROSITE" id="PS51199"/>
    </source>
</evidence>
<reference evidence="13" key="1">
    <citation type="submission" date="2016-10" db="EMBL/GenBank/DDBJ databases">
        <authorList>
            <person name="Varghese N."/>
            <person name="Submissions S."/>
        </authorList>
    </citation>
    <scope>NUCLEOTIDE SEQUENCE [LARGE SCALE GENOMIC DNA]</scope>
    <source>
        <strain evidence="13">DSM 13327</strain>
    </source>
</reference>
<dbReference type="PRINTS" id="PR01874">
    <property type="entry name" value="DNAREPAIRADA"/>
</dbReference>
<dbReference type="Pfam" id="PF03796">
    <property type="entry name" value="DnaB_C"/>
    <property type="match status" value="1"/>
</dbReference>
<keyword evidence="4" id="KW-0378">Hydrolase</keyword>
<protein>
    <recommendedName>
        <fullName evidence="9">DNA 5'-3' helicase</fullName>
        <ecNumber evidence="9">5.6.2.3</ecNumber>
    </recommendedName>
</protein>
<evidence type="ECO:0000256" key="2">
    <source>
        <dbReference type="ARBA" id="ARBA00022705"/>
    </source>
</evidence>
<dbReference type="PANTHER" id="PTHR30153">
    <property type="entry name" value="REPLICATIVE DNA HELICASE DNAB"/>
    <property type="match status" value="1"/>
</dbReference>
<evidence type="ECO:0000313" key="12">
    <source>
        <dbReference type="EMBL" id="SFM11561.1"/>
    </source>
</evidence>
<organism evidence="12 13">
    <name type="scientific">Pelosinus propionicus DSM 13327</name>
    <dbReference type="NCBI Taxonomy" id="1123291"/>
    <lineage>
        <taxon>Bacteria</taxon>
        <taxon>Bacillati</taxon>
        <taxon>Bacillota</taxon>
        <taxon>Negativicutes</taxon>
        <taxon>Selenomonadales</taxon>
        <taxon>Sporomusaceae</taxon>
        <taxon>Pelosinus</taxon>
    </lineage>
</organism>
<dbReference type="PANTHER" id="PTHR30153:SF2">
    <property type="entry name" value="REPLICATIVE DNA HELICASE"/>
    <property type="match status" value="1"/>
</dbReference>
<accession>A0A1I4N7S3</accession>
<evidence type="ECO:0000256" key="4">
    <source>
        <dbReference type="ARBA" id="ARBA00022801"/>
    </source>
</evidence>
<dbReference type="Gene3D" id="3.40.50.300">
    <property type="entry name" value="P-loop containing nucleotide triphosphate hydrolases"/>
    <property type="match status" value="1"/>
</dbReference>
<evidence type="ECO:0000256" key="8">
    <source>
        <dbReference type="ARBA" id="ARBA00023235"/>
    </source>
</evidence>
<evidence type="ECO:0000256" key="1">
    <source>
        <dbReference type="ARBA" id="ARBA00008428"/>
    </source>
</evidence>
<feature type="domain" description="SF4 helicase" evidence="11">
    <location>
        <begin position="162"/>
        <end position="417"/>
    </location>
</feature>
<dbReference type="STRING" id="1123291.SAMN04490355_104213"/>
<dbReference type="AlphaFoldDB" id="A0A1I4N7S3"/>
<keyword evidence="6" id="KW-0067">ATP-binding</keyword>
<dbReference type="GO" id="GO:0005829">
    <property type="term" value="C:cytosol"/>
    <property type="evidence" value="ECO:0007669"/>
    <property type="project" value="TreeGrafter"/>
</dbReference>
<dbReference type="GO" id="GO:0003677">
    <property type="term" value="F:DNA binding"/>
    <property type="evidence" value="ECO:0007669"/>
    <property type="project" value="UniProtKB-KW"/>
</dbReference>
<comment type="similarity">
    <text evidence="1">Belongs to the helicase family. DnaB subfamily.</text>
</comment>
<dbReference type="Pfam" id="PF00772">
    <property type="entry name" value="DnaB"/>
    <property type="match status" value="1"/>
</dbReference>
<dbReference type="Proteomes" id="UP000199520">
    <property type="component" value="Unassembled WGS sequence"/>
</dbReference>
<dbReference type="GO" id="GO:0016787">
    <property type="term" value="F:hydrolase activity"/>
    <property type="evidence" value="ECO:0007669"/>
    <property type="project" value="UniProtKB-KW"/>
</dbReference>
<dbReference type="Gene3D" id="1.10.860.10">
    <property type="entry name" value="DNAb Helicase, Chain A"/>
    <property type="match status" value="1"/>
</dbReference>
<dbReference type="SUPFAM" id="SSF48024">
    <property type="entry name" value="N-terminal domain of DnaB helicase"/>
    <property type="match status" value="1"/>
</dbReference>
<dbReference type="EMBL" id="FOTS01000042">
    <property type="protein sequence ID" value="SFM11561.1"/>
    <property type="molecule type" value="Genomic_DNA"/>
</dbReference>
<evidence type="ECO:0000256" key="5">
    <source>
        <dbReference type="ARBA" id="ARBA00022806"/>
    </source>
</evidence>
<gene>
    <name evidence="12" type="ORF">SAMN04490355_104213</name>
</gene>
<comment type="catalytic activity">
    <reaction evidence="10">
        <text>ATP + H2O = ADP + phosphate + H(+)</text>
        <dbReference type="Rhea" id="RHEA:13065"/>
        <dbReference type="ChEBI" id="CHEBI:15377"/>
        <dbReference type="ChEBI" id="CHEBI:15378"/>
        <dbReference type="ChEBI" id="CHEBI:30616"/>
        <dbReference type="ChEBI" id="CHEBI:43474"/>
        <dbReference type="ChEBI" id="CHEBI:456216"/>
        <dbReference type="EC" id="5.6.2.3"/>
    </reaction>
</comment>
<evidence type="ECO:0000256" key="10">
    <source>
        <dbReference type="ARBA" id="ARBA00048954"/>
    </source>
</evidence>
<evidence type="ECO:0000256" key="3">
    <source>
        <dbReference type="ARBA" id="ARBA00022741"/>
    </source>
</evidence>
<keyword evidence="2" id="KW-0235">DNA replication</keyword>
<dbReference type="InterPro" id="IPR027417">
    <property type="entry name" value="P-loop_NTPase"/>
</dbReference>
<keyword evidence="5 12" id="KW-0347">Helicase</keyword>
<evidence type="ECO:0000313" key="13">
    <source>
        <dbReference type="Proteomes" id="UP000199520"/>
    </source>
</evidence>
<dbReference type="InterPro" id="IPR007694">
    <property type="entry name" value="DNA_helicase_DnaB-like_C"/>
</dbReference>
<dbReference type="InterPro" id="IPR007693">
    <property type="entry name" value="DNA_helicase_DnaB-like_N"/>
</dbReference>
<keyword evidence="8" id="KW-0413">Isomerase</keyword>
<name>A0A1I4N7S3_9FIRM</name>
<dbReference type="RefSeq" id="WP_217645115.1">
    <property type="nucleotide sequence ID" value="NZ_FOTS01000042.1"/>
</dbReference>
<dbReference type="EC" id="5.6.2.3" evidence="9"/>
<proteinExistence type="inferred from homology"/>
<dbReference type="PROSITE" id="PS51199">
    <property type="entry name" value="SF4_HELICASE"/>
    <property type="match status" value="1"/>
</dbReference>
<keyword evidence="3" id="KW-0547">Nucleotide-binding</keyword>
<keyword evidence="13" id="KW-1185">Reference proteome</keyword>
<dbReference type="InterPro" id="IPR016136">
    <property type="entry name" value="DNA_helicase_N/primase_C"/>
</dbReference>
<dbReference type="InterPro" id="IPR036185">
    <property type="entry name" value="DNA_heli_DnaB-like_N_sf"/>
</dbReference>
<dbReference type="GO" id="GO:0043139">
    <property type="term" value="F:5'-3' DNA helicase activity"/>
    <property type="evidence" value="ECO:0007669"/>
    <property type="project" value="UniProtKB-EC"/>
</dbReference>
<evidence type="ECO:0000256" key="7">
    <source>
        <dbReference type="ARBA" id="ARBA00023125"/>
    </source>
</evidence>
<evidence type="ECO:0000256" key="9">
    <source>
        <dbReference type="ARBA" id="ARBA00044969"/>
    </source>
</evidence>